<accession>V2WP83</accession>
<protein>
    <submittedName>
        <fullName evidence="1">Uncharacterized protein</fullName>
    </submittedName>
</protein>
<keyword evidence="2" id="KW-1185">Reference proteome</keyword>
<name>V2WP83_MONRO</name>
<organism evidence="1 2">
    <name type="scientific">Moniliophthora roreri (strain MCA 2997)</name>
    <name type="common">Cocoa frosty pod rot fungus</name>
    <name type="synonym">Crinipellis roreri</name>
    <dbReference type="NCBI Taxonomy" id="1381753"/>
    <lineage>
        <taxon>Eukaryota</taxon>
        <taxon>Fungi</taxon>
        <taxon>Dikarya</taxon>
        <taxon>Basidiomycota</taxon>
        <taxon>Agaricomycotina</taxon>
        <taxon>Agaricomycetes</taxon>
        <taxon>Agaricomycetidae</taxon>
        <taxon>Agaricales</taxon>
        <taxon>Marasmiineae</taxon>
        <taxon>Marasmiaceae</taxon>
        <taxon>Moniliophthora</taxon>
    </lineage>
</organism>
<evidence type="ECO:0000313" key="1">
    <source>
        <dbReference type="EMBL" id="ESK82361.1"/>
    </source>
</evidence>
<dbReference type="STRING" id="1381753.V2WP83"/>
<gene>
    <name evidence="1" type="ORF">Moror_12217</name>
</gene>
<dbReference type="OrthoDB" id="3202607at2759"/>
<evidence type="ECO:0000313" key="2">
    <source>
        <dbReference type="Proteomes" id="UP000017559"/>
    </source>
</evidence>
<dbReference type="Proteomes" id="UP000017559">
    <property type="component" value="Unassembled WGS sequence"/>
</dbReference>
<dbReference type="EMBL" id="AWSO01001960">
    <property type="protein sequence ID" value="ESK82361.1"/>
    <property type="molecule type" value="Genomic_DNA"/>
</dbReference>
<dbReference type="AlphaFoldDB" id="V2WP83"/>
<dbReference type="KEGG" id="mrr:Moror_12217"/>
<dbReference type="Gene3D" id="3.60.130.30">
    <property type="match status" value="1"/>
</dbReference>
<reference evidence="1 2" key="1">
    <citation type="journal article" date="2014" name="BMC Genomics">
        <title>Genome and secretome analysis of the hemibiotrophic fungal pathogen, Moniliophthora roreri, which causes frosty pod rot disease of cacao: mechanisms of the biotrophic and necrotrophic phases.</title>
        <authorList>
            <person name="Meinhardt L.W."/>
            <person name="Costa G.G.L."/>
            <person name="Thomazella D.P.T."/>
            <person name="Teixeira P.J.P.L."/>
            <person name="Carazzolle M.F."/>
            <person name="Schuster S.C."/>
            <person name="Carlson J.E."/>
            <person name="Guiltinan M.J."/>
            <person name="Mieczkowski P."/>
            <person name="Farmer A."/>
            <person name="Ramaraj T."/>
            <person name="Crozier J."/>
            <person name="Davis R.E."/>
            <person name="Shao J."/>
            <person name="Melnick R.L."/>
            <person name="Pereira G.A.G."/>
            <person name="Bailey B.A."/>
        </authorList>
    </citation>
    <scope>NUCLEOTIDE SEQUENCE [LARGE SCALE GENOMIC DNA]</scope>
    <source>
        <strain evidence="1 2">MCA 2997</strain>
    </source>
</reference>
<dbReference type="HOGENOM" id="CLU_1434771_0_0_1"/>
<proteinExistence type="predicted"/>
<comment type="caution">
    <text evidence="1">The sequence shown here is derived from an EMBL/GenBank/DDBJ whole genome shotgun (WGS) entry which is preliminary data.</text>
</comment>
<sequence>MLELKNWFPELSFPSHPNPDRGYWAARTLNTAETHKIAAIAMKAHADYSNWAPNWCCITAIGDFNPDTGSHLLLWNIGIKICFPPSCSILFPSAIITHLNIPVQPGERWYLIVEYSAGGLFRWVYNGHKMDEDFLATADEKMLEKWNKDRGHQWKDSLQMYTKWYKLEKGDYKGEELGDCSELLDFEDETDDEQLVKCRCF</sequence>